<comment type="similarity">
    <text evidence="2">In the central section; belongs to the CRISPR-associated helicase Cas3 family.</text>
</comment>
<dbReference type="AlphaFoldDB" id="A0AAP7A1U2"/>
<keyword evidence="6" id="KW-0378">Hydrolase</keyword>
<dbReference type="Gene3D" id="1.10.3210.30">
    <property type="match status" value="1"/>
</dbReference>
<gene>
    <name evidence="12" type="primary">cas3</name>
    <name evidence="12" type="ORF">HMI46_26630</name>
</gene>
<dbReference type="Gene3D" id="3.40.50.300">
    <property type="entry name" value="P-loop containing nucleotide triphosphate hydrolases"/>
    <property type="match status" value="2"/>
</dbReference>
<protein>
    <submittedName>
        <fullName evidence="12">CRISPR-associated helicase Cas3</fullName>
    </submittedName>
</protein>
<dbReference type="GO" id="GO:0046872">
    <property type="term" value="F:metal ion binding"/>
    <property type="evidence" value="ECO:0007669"/>
    <property type="project" value="UniProtKB-KW"/>
</dbReference>
<evidence type="ECO:0000256" key="2">
    <source>
        <dbReference type="ARBA" id="ARBA00009046"/>
    </source>
</evidence>
<evidence type="ECO:0000256" key="9">
    <source>
        <dbReference type="ARBA" id="ARBA00023118"/>
    </source>
</evidence>
<feature type="domain" description="HD Cas3-type" evidence="11">
    <location>
        <begin position="28"/>
        <end position="265"/>
    </location>
</feature>
<dbReference type="NCBIfam" id="TIGR01587">
    <property type="entry name" value="cas3_core"/>
    <property type="match status" value="1"/>
</dbReference>
<accession>A0AAP7A1U2</accession>
<dbReference type="InterPro" id="IPR038257">
    <property type="entry name" value="CRISPR-assoc_Cas3_HD_sf"/>
</dbReference>
<name>A0AAP7A1U2_PAEAL</name>
<keyword evidence="3" id="KW-0540">Nuclease</keyword>
<dbReference type="EMBL" id="JABFOR010000076">
    <property type="protein sequence ID" value="NOJ74089.1"/>
    <property type="molecule type" value="Genomic_DNA"/>
</dbReference>
<dbReference type="GO" id="GO:0004518">
    <property type="term" value="F:nuclease activity"/>
    <property type="evidence" value="ECO:0007669"/>
    <property type="project" value="UniProtKB-KW"/>
</dbReference>
<evidence type="ECO:0000313" key="12">
    <source>
        <dbReference type="EMBL" id="NOJ74089.1"/>
    </source>
</evidence>
<keyword evidence="9" id="KW-0051">Antiviral defense</keyword>
<organism evidence="12 13">
    <name type="scientific">Paenibacillus alvei</name>
    <name type="common">Bacillus alvei</name>
    <dbReference type="NCBI Taxonomy" id="44250"/>
    <lineage>
        <taxon>Bacteria</taxon>
        <taxon>Bacillati</taxon>
        <taxon>Bacillota</taxon>
        <taxon>Bacilli</taxon>
        <taxon>Bacillales</taxon>
        <taxon>Paenibacillaceae</taxon>
        <taxon>Paenibacillus</taxon>
    </lineage>
</organism>
<dbReference type="InterPro" id="IPR011545">
    <property type="entry name" value="DEAD/DEAH_box_helicase_dom"/>
</dbReference>
<evidence type="ECO:0000259" key="11">
    <source>
        <dbReference type="PROSITE" id="PS51643"/>
    </source>
</evidence>
<dbReference type="Pfam" id="PF18019">
    <property type="entry name" value="Cas3_HD"/>
    <property type="match status" value="1"/>
</dbReference>
<evidence type="ECO:0000256" key="8">
    <source>
        <dbReference type="ARBA" id="ARBA00022840"/>
    </source>
</evidence>
<dbReference type="InterPro" id="IPR006474">
    <property type="entry name" value="Helicase_Cas3_CRISPR-ass_core"/>
</dbReference>
<dbReference type="GO" id="GO:0003676">
    <property type="term" value="F:nucleic acid binding"/>
    <property type="evidence" value="ECO:0007669"/>
    <property type="project" value="InterPro"/>
</dbReference>
<dbReference type="GO" id="GO:0005524">
    <property type="term" value="F:ATP binding"/>
    <property type="evidence" value="ECO:0007669"/>
    <property type="project" value="UniProtKB-KW"/>
</dbReference>
<keyword evidence="5" id="KW-0547">Nucleotide-binding</keyword>
<dbReference type="Pfam" id="PF00270">
    <property type="entry name" value="DEAD"/>
    <property type="match status" value="1"/>
</dbReference>
<keyword evidence="8" id="KW-0067">ATP-binding</keyword>
<dbReference type="CDD" id="cd09641">
    <property type="entry name" value="Cas3''_I"/>
    <property type="match status" value="1"/>
</dbReference>
<evidence type="ECO:0000256" key="5">
    <source>
        <dbReference type="ARBA" id="ARBA00022741"/>
    </source>
</evidence>
<dbReference type="GO" id="GO:0016787">
    <property type="term" value="F:hydrolase activity"/>
    <property type="evidence" value="ECO:0007669"/>
    <property type="project" value="UniProtKB-KW"/>
</dbReference>
<dbReference type="InterPro" id="IPR027417">
    <property type="entry name" value="P-loop_NTPase"/>
</dbReference>
<sequence length="892" mass="105078">MPTDMHIAKWLTDEARGKLHAHRPNDESPRAAETLEEHSDLVMHYAEMLLANNGAGEAVERAIKLLKIDGEELSESVRDTVRRYFEQAIYLHDLGKLNPAFQWKKMKNGVVGQRGKLGNSHHSLLSSVLYLHIYLSELRMKEQSGELSSGKRRNKKIFAFLRHILYVFAYAISRHHTYLGDLEEPAGDQLTVFEKDIQRMHELVRENPDYVFYYRQKDSLLQNEALFQDIVAARNERFTDMHPPFPMYILVKLLYSILVSSDFRAAYHYAEQKTVELQYFGKGFPLQPVIDAYRRGEIYKGIMRYQQNPETSEISEMNRLRAMLFLETDKRLLDNINEYIFYLEAPTGSGKTNMSINLALQLLNSNVSLNKLIYVFPFNSLIEQTKKTLDDVFAPIASNQYKIEVINSITPMVTVSEQEAVEGKDENKREPDFDYKSILLQRQLLQYPVTLTSHVNLFSYLFGTGRESNLAFAHLCNSVIVLDEIQSYRNVLWKEIIHFLRSFAEILNMKIIIMSATLPQLDHLLERTDENKCAETYSLVHSRENYFTHPLFRDRVQLHFEYLADGRIDMERLLDQVVEIFQERKQRGKSNRILIEFISKNSARIFYDMIRQQVGMSVYELTGDDSHFYRNELLKLLGKDADGNFHLQEVIVVATQVIEAGVDIDMDVGFKDISLLDSEEQFLGRINRSCNRADCHAFFFDMDKANMIYRSDWRTEYDLHHANYQQMLRHKDFQEFYQLNMRRILESRQRADQNNWNYFINDVQCLNFPAIQRHMELIPDKNVSLFLNYNLDTEEGKLCGESVWRDYVRLVSDRQMDYSERMVRLSIVRQQMNYFTYTYRVVNGETPRIYTERIGSLYYVPNGEEYMDWNEQTRSMKFNRFAYEQAERGPLL</sequence>
<reference evidence="12 13" key="1">
    <citation type="submission" date="2020-05" db="EMBL/GenBank/DDBJ databases">
        <title>Whole genome sequencing and identification of novel metabolites from Paenibacillus alvei strain JR949.</title>
        <authorList>
            <person name="Rajendhran J."/>
            <person name="Sree Pranav P."/>
            <person name="Mahalakshmi B."/>
            <person name="Karthikeyan R."/>
        </authorList>
    </citation>
    <scope>NUCLEOTIDE SEQUENCE [LARGE SCALE GENOMIC DNA]</scope>
    <source>
        <strain evidence="12 13">JR949</strain>
    </source>
</reference>
<dbReference type="GO" id="GO:0051607">
    <property type="term" value="P:defense response to virus"/>
    <property type="evidence" value="ECO:0007669"/>
    <property type="project" value="UniProtKB-KW"/>
</dbReference>
<dbReference type="PROSITE" id="PS51643">
    <property type="entry name" value="HD_CAS3"/>
    <property type="match status" value="1"/>
</dbReference>
<evidence type="ECO:0000256" key="3">
    <source>
        <dbReference type="ARBA" id="ARBA00022722"/>
    </source>
</evidence>
<dbReference type="Proteomes" id="UP000552038">
    <property type="component" value="Unassembled WGS sequence"/>
</dbReference>
<comment type="similarity">
    <text evidence="1">In the N-terminal section; belongs to the CRISPR-associated nuclease Cas3-HD family.</text>
</comment>
<dbReference type="InterPro" id="IPR014001">
    <property type="entry name" value="Helicase_ATP-bd"/>
</dbReference>
<dbReference type="PROSITE" id="PS51192">
    <property type="entry name" value="HELICASE_ATP_BIND_1"/>
    <property type="match status" value="1"/>
</dbReference>
<evidence type="ECO:0000256" key="4">
    <source>
        <dbReference type="ARBA" id="ARBA00022723"/>
    </source>
</evidence>
<proteinExistence type="inferred from homology"/>
<evidence type="ECO:0000256" key="1">
    <source>
        <dbReference type="ARBA" id="ARBA00006847"/>
    </source>
</evidence>
<dbReference type="NCBIfam" id="TIGR01596">
    <property type="entry name" value="cas3_HD"/>
    <property type="match status" value="1"/>
</dbReference>
<dbReference type="SUPFAM" id="SSF52540">
    <property type="entry name" value="P-loop containing nucleoside triphosphate hydrolases"/>
    <property type="match status" value="1"/>
</dbReference>
<feature type="domain" description="Helicase ATP-binding" evidence="10">
    <location>
        <begin position="332"/>
        <end position="536"/>
    </location>
</feature>
<dbReference type="RefSeq" id="WP_171419981.1">
    <property type="nucleotide sequence ID" value="NZ_JABFOR010000076.1"/>
</dbReference>
<evidence type="ECO:0000259" key="10">
    <source>
        <dbReference type="PROSITE" id="PS51192"/>
    </source>
</evidence>
<dbReference type="Pfam" id="PF22590">
    <property type="entry name" value="Cas3-like_C_2"/>
    <property type="match status" value="1"/>
</dbReference>
<comment type="caution">
    <text evidence="12">The sequence shown here is derived from an EMBL/GenBank/DDBJ whole genome shotgun (WGS) entry which is preliminary data.</text>
</comment>
<keyword evidence="7" id="KW-0347">Helicase</keyword>
<dbReference type="GO" id="GO:0004386">
    <property type="term" value="F:helicase activity"/>
    <property type="evidence" value="ECO:0007669"/>
    <property type="project" value="UniProtKB-KW"/>
</dbReference>
<dbReference type="InterPro" id="IPR006483">
    <property type="entry name" value="CRISPR-assoc_Cas3_HD"/>
</dbReference>
<dbReference type="SMART" id="SM00487">
    <property type="entry name" value="DEXDc"/>
    <property type="match status" value="1"/>
</dbReference>
<keyword evidence="4" id="KW-0479">Metal-binding</keyword>
<evidence type="ECO:0000313" key="13">
    <source>
        <dbReference type="Proteomes" id="UP000552038"/>
    </source>
</evidence>
<evidence type="ECO:0000256" key="6">
    <source>
        <dbReference type="ARBA" id="ARBA00022801"/>
    </source>
</evidence>
<evidence type="ECO:0000256" key="7">
    <source>
        <dbReference type="ARBA" id="ARBA00022806"/>
    </source>
</evidence>
<dbReference type="InterPro" id="IPR054712">
    <property type="entry name" value="Cas3-like_dom"/>
</dbReference>